<name>A0ABY3KV24_9FLAO</name>
<proteinExistence type="predicted"/>
<sequence length="116" mass="13602">MKKLILILFFGLCACKTGFDSTSTNTTSKECVEKEQMKTLEKAVELFEFKIEDQYSEISKEAAYFEFISDWANNELPMNFFKDSLELKIRNLNIWVESNRSEKDLDLEKNCTMLTQ</sequence>
<evidence type="ECO:0008006" key="3">
    <source>
        <dbReference type="Google" id="ProtNLM"/>
    </source>
</evidence>
<evidence type="ECO:0000313" key="1">
    <source>
        <dbReference type="EMBL" id="TXK03713.1"/>
    </source>
</evidence>
<dbReference type="PROSITE" id="PS51257">
    <property type="entry name" value="PROKAR_LIPOPROTEIN"/>
    <property type="match status" value="1"/>
</dbReference>
<evidence type="ECO:0000313" key="2">
    <source>
        <dbReference type="Proteomes" id="UP000321528"/>
    </source>
</evidence>
<keyword evidence="2" id="KW-1185">Reference proteome</keyword>
<accession>A0ABY3KV24</accession>
<protein>
    <recommendedName>
        <fullName evidence="3">Lipoprotein</fullName>
    </recommendedName>
</protein>
<dbReference type="RefSeq" id="WP_147378536.1">
    <property type="nucleotide sequence ID" value="NZ_QXFJ01000015.1"/>
</dbReference>
<gene>
    <name evidence="1" type="ORF">FQ019_05625</name>
</gene>
<organism evidence="1 2">
    <name type="scientific">Flagellimonas aequoris</name>
    <dbReference type="NCBI Taxonomy" id="2306997"/>
    <lineage>
        <taxon>Bacteria</taxon>
        <taxon>Pseudomonadati</taxon>
        <taxon>Bacteroidota</taxon>
        <taxon>Flavobacteriia</taxon>
        <taxon>Flavobacteriales</taxon>
        <taxon>Flavobacteriaceae</taxon>
        <taxon>Flagellimonas</taxon>
    </lineage>
</organism>
<reference evidence="1 2" key="1">
    <citation type="submission" date="2019-07" db="EMBL/GenBank/DDBJ databases">
        <title>Draft genome of two Muricauda strains isolated from deep sea.</title>
        <authorList>
            <person name="Sun C."/>
        </authorList>
    </citation>
    <scope>NUCLEOTIDE SEQUENCE [LARGE SCALE GENOMIC DNA]</scope>
    <source>
        <strain evidence="1 2">NH166</strain>
    </source>
</reference>
<comment type="caution">
    <text evidence="1">The sequence shown here is derived from an EMBL/GenBank/DDBJ whole genome shotgun (WGS) entry which is preliminary data.</text>
</comment>
<dbReference type="Proteomes" id="UP000321528">
    <property type="component" value="Unassembled WGS sequence"/>
</dbReference>
<dbReference type="EMBL" id="VNWL01000014">
    <property type="protein sequence ID" value="TXK03713.1"/>
    <property type="molecule type" value="Genomic_DNA"/>
</dbReference>